<feature type="compositionally biased region" description="Polar residues" evidence="1">
    <location>
        <begin position="188"/>
        <end position="198"/>
    </location>
</feature>
<gene>
    <name evidence="3" type="ORF">CEURO_LOCUS21766</name>
</gene>
<proteinExistence type="predicted"/>
<feature type="compositionally biased region" description="Acidic residues" evidence="1">
    <location>
        <begin position="142"/>
        <end position="155"/>
    </location>
</feature>
<evidence type="ECO:0000313" key="3">
    <source>
        <dbReference type="EMBL" id="CAH9118026.1"/>
    </source>
</evidence>
<feature type="non-terminal residue" evidence="3">
    <location>
        <position position="198"/>
    </location>
</feature>
<evidence type="ECO:0000256" key="1">
    <source>
        <dbReference type="SAM" id="MobiDB-lite"/>
    </source>
</evidence>
<dbReference type="Proteomes" id="UP001152484">
    <property type="component" value="Unassembled WGS sequence"/>
</dbReference>
<reference evidence="3" key="1">
    <citation type="submission" date="2022-07" db="EMBL/GenBank/DDBJ databases">
        <authorList>
            <person name="Macas J."/>
            <person name="Novak P."/>
            <person name="Neumann P."/>
        </authorList>
    </citation>
    <scope>NUCLEOTIDE SEQUENCE</scope>
</reference>
<comment type="caution">
    <text evidence="3">The sequence shown here is derived from an EMBL/GenBank/DDBJ whole genome shotgun (WGS) entry which is preliminary data.</text>
</comment>
<dbReference type="OrthoDB" id="998442at2759"/>
<sequence>MFDIVELIVHHGGSFVRDPATTYIGGEVDRLRIDPDYISYTHPLKSLKEGKYGNIHGLYYKTSGESMEQLLELFNDESTLKPIVVARSCGSCEIYVHHGLDEVKLVDILPLPSPNVVVEEQIHGEVLQQDEALQADGQGEKEADENMDAEGGSEDQNDRCVEVCSEQEDMDTEGHAAMGESDTHGDAENSQAQSEHDS</sequence>
<evidence type="ECO:0000259" key="2">
    <source>
        <dbReference type="Pfam" id="PF26130"/>
    </source>
</evidence>
<protein>
    <recommendedName>
        <fullName evidence="2">PB1-like domain-containing protein</fullName>
    </recommendedName>
</protein>
<accession>A0A9P1A197</accession>
<organism evidence="3 4">
    <name type="scientific">Cuscuta europaea</name>
    <name type="common">European dodder</name>
    <dbReference type="NCBI Taxonomy" id="41803"/>
    <lineage>
        <taxon>Eukaryota</taxon>
        <taxon>Viridiplantae</taxon>
        <taxon>Streptophyta</taxon>
        <taxon>Embryophyta</taxon>
        <taxon>Tracheophyta</taxon>
        <taxon>Spermatophyta</taxon>
        <taxon>Magnoliopsida</taxon>
        <taxon>eudicotyledons</taxon>
        <taxon>Gunneridae</taxon>
        <taxon>Pentapetalae</taxon>
        <taxon>asterids</taxon>
        <taxon>lamiids</taxon>
        <taxon>Solanales</taxon>
        <taxon>Convolvulaceae</taxon>
        <taxon>Cuscuteae</taxon>
        <taxon>Cuscuta</taxon>
        <taxon>Cuscuta subgen. Cuscuta</taxon>
    </lineage>
</organism>
<dbReference type="AlphaFoldDB" id="A0A9P1A197"/>
<keyword evidence="4" id="KW-1185">Reference proteome</keyword>
<dbReference type="EMBL" id="CAMAPE010000075">
    <property type="protein sequence ID" value="CAH9118026.1"/>
    <property type="molecule type" value="Genomic_DNA"/>
</dbReference>
<evidence type="ECO:0000313" key="4">
    <source>
        <dbReference type="Proteomes" id="UP001152484"/>
    </source>
</evidence>
<feature type="region of interest" description="Disordered" evidence="1">
    <location>
        <begin position="135"/>
        <end position="198"/>
    </location>
</feature>
<dbReference type="InterPro" id="IPR058594">
    <property type="entry name" value="PB1-like_dom_pln"/>
</dbReference>
<dbReference type="Pfam" id="PF26130">
    <property type="entry name" value="PB1-like"/>
    <property type="match status" value="1"/>
</dbReference>
<feature type="domain" description="PB1-like" evidence="2">
    <location>
        <begin position="1"/>
        <end position="98"/>
    </location>
</feature>
<name>A0A9P1A197_CUSEU</name>